<reference evidence="10 11" key="1">
    <citation type="journal article" date="2010" name="Science">
        <title>Genomic comparison of the ants Camponotus floridanus and Harpegnathos saltator.</title>
        <authorList>
            <person name="Bonasio R."/>
            <person name="Zhang G."/>
            <person name="Ye C."/>
            <person name="Mutti N.S."/>
            <person name="Fang X."/>
            <person name="Qin N."/>
            <person name="Donahue G."/>
            <person name="Yang P."/>
            <person name="Li Q."/>
            <person name="Li C."/>
            <person name="Zhang P."/>
            <person name="Huang Z."/>
            <person name="Berger S.L."/>
            <person name="Reinberg D."/>
            <person name="Wang J."/>
            <person name="Liebig J."/>
        </authorList>
    </citation>
    <scope>NUCLEOTIDE SEQUENCE [LARGE SCALE GENOMIC DNA]</scope>
    <source>
        <strain evidence="10 11">R22 G/1</strain>
    </source>
</reference>
<dbReference type="PRINTS" id="PR00261">
    <property type="entry name" value="LDLRECEPTOR"/>
</dbReference>
<dbReference type="Pfam" id="PF00057">
    <property type="entry name" value="Ldl_recept_a"/>
    <property type="match status" value="2"/>
</dbReference>
<proteinExistence type="predicted"/>
<dbReference type="SMART" id="SM00192">
    <property type="entry name" value="LDLa"/>
    <property type="match status" value="3"/>
</dbReference>
<dbReference type="InterPro" id="IPR036055">
    <property type="entry name" value="LDL_receptor-like_sf"/>
</dbReference>
<keyword evidence="3" id="KW-0812">Transmembrane</keyword>
<evidence type="ECO:0000256" key="8">
    <source>
        <dbReference type="PROSITE-ProRule" id="PRU00124"/>
    </source>
</evidence>
<evidence type="ECO:0000256" key="6">
    <source>
        <dbReference type="ARBA" id="ARBA00023136"/>
    </source>
</evidence>
<accession>E2BPV8</accession>
<dbReference type="PROSITE" id="PS50068">
    <property type="entry name" value="LDLRA_2"/>
    <property type="match status" value="3"/>
</dbReference>
<evidence type="ECO:0000256" key="2">
    <source>
        <dbReference type="ARBA" id="ARBA00004308"/>
    </source>
</evidence>
<keyword evidence="4" id="KW-0677">Repeat</keyword>
<dbReference type="PANTHER" id="PTHR24270">
    <property type="entry name" value="LOW-DENSITY LIPOPROTEIN RECEPTOR-RELATED"/>
    <property type="match status" value="1"/>
</dbReference>
<feature type="disulfide bond" evidence="8">
    <location>
        <begin position="282"/>
        <end position="300"/>
    </location>
</feature>
<evidence type="ECO:0000313" key="10">
    <source>
        <dbReference type="EMBL" id="EFN82309.1"/>
    </source>
</evidence>
<keyword evidence="10" id="KW-0675">Receptor</keyword>
<dbReference type="SUPFAM" id="SSF57424">
    <property type="entry name" value="LDL receptor-like module"/>
    <property type="match status" value="3"/>
</dbReference>
<feature type="disulfide bond" evidence="8">
    <location>
        <begin position="254"/>
        <end position="269"/>
    </location>
</feature>
<dbReference type="GO" id="GO:0012505">
    <property type="term" value="C:endomembrane system"/>
    <property type="evidence" value="ECO:0007669"/>
    <property type="project" value="UniProtKB-SubCell"/>
</dbReference>
<dbReference type="PROSITE" id="PS01209">
    <property type="entry name" value="LDLRA_1"/>
    <property type="match status" value="2"/>
</dbReference>
<comment type="caution">
    <text evidence="8">Lacks conserved residue(s) required for the propagation of feature annotation.</text>
</comment>
<evidence type="ECO:0000256" key="1">
    <source>
        <dbReference type="ARBA" id="ARBA00004167"/>
    </source>
</evidence>
<evidence type="ECO:0000256" key="7">
    <source>
        <dbReference type="ARBA" id="ARBA00023157"/>
    </source>
</evidence>
<evidence type="ECO:0000256" key="5">
    <source>
        <dbReference type="ARBA" id="ARBA00022989"/>
    </source>
</evidence>
<dbReference type="GO" id="GO:0016020">
    <property type="term" value="C:membrane"/>
    <property type="evidence" value="ECO:0007669"/>
    <property type="project" value="UniProtKB-SubCell"/>
</dbReference>
<evidence type="ECO:0000313" key="11">
    <source>
        <dbReference type="Proteomes" id="UP000008237"/>
    </source>
</evidence>
<dbReference type="InterPro" id="IPR050685">
    <property type="entry name" value="LDLR"/>
</dbReference>
<dbReference type="Proteomes" id="UP000008237">
    <property type="component" value="Unassembled WGS sequence"/>
</dbReference>
<comment type="subcellular location">
    <subcellularLocation>
        <location evidence="2">Endomembrane system</location>
    </subcellularLocation>
    <subcellularLocation>
        <location evidence="1">Membrane</location>
        <topology evidence="1">Single-pass membrane protein</topology>
    </subcellularLocation>
</comment>
<evidence type="ECO:0000256" key="3">
    <source>
        <dbReference type="ARBA" id="ARBA00022692"/>
    </source>
</evidence>
<sequence length="330" mass="36442">MATATTTAKRTRHSVASEATTCTASEDRPQTILGGRRFDYEWPALPWVCLVLTKDEGRLSANYSIIVKNSRSPLNAERFVNSRHHYAFLSRPTSDAFTSQVTLDIGSTFTDEHKVRDVLEQQLLQYHSLGSIQVGPEGFSFRIFQAGEKDTEPECDQSAELMCKSGACVPLESRCDGVLQCDDGSDEDNCPTELTSKINEDDTTSDLPTETPGDNKDDEEIAHSTLRPFSNTCRADDTIRCSDGSRYICSVQECDGVQDCDDGGDELNCSGGTGCDAGEFACDVNRCILEQQRCNFIKDCQDGSDEHDCHYPGLRDEAALQSFIPFMLSR</sequence>
<dbReference type="InterPro" id="IPR023415">
    <property type="entry name" value="LDLR_class-A_CS"/>
</dbReference>
<dbReference type="CDD" id="cd00112">
    <property type="entry name" value="LDLa"/>
    <property type="match status" value="2"/>
</dbReference>
<dbReference type="AlphaFoldDB" id="E2BPV8"/>
<keyword evidence="6" id="KW-0472">Membrane</keyword>
<evidence type="ECO:0000256" key="9">
    <source>
        <dbReference type="SAM" id="MobiDB-lite"/>
    </source>
</evidence>
<feature type="disulfide bond" evidence="8">
    <location>
        <begin position="163"/>
        <end position="181"/>
    </location>
</feature>
<feature type="disulfide bond" evidence="8">
    <location>
        <begin position="294"/>
        <end position="309"/>
    </location>
</feature>
<dbReference type="GO" id="GO:0016192">
    <property type="term" value="P:vesicle-mediated transport"/>
    <property type="evidence" value="ECO:0007669"/>
    <property type="project" value="UniProtKB-ARBA"/>
</dbReference>
<evidence type="ECO:0000256" key="4">
    <source>
        <dbReference type="ARBA" id="ARBA00022737"/>
    </source>
</evidence>
<name>E2BPV8_HARSA</name>
<feature type="region of interest" description="Disordered" evidence="9">
    <location>
        <begin position="1"/>
        <end position="23"/>
    </location>
</feature>
<dbReference type="InterPro" id="IPR002172">
    <property type="entry name" value="LDrepeatLR_classA_rpt"/>
</dbReference>
<feature type="disulfide bond" evidence="8">
    <location>
        <begin position="175"/>
        <end position="190"/>
    </location>
</feature>
<keyword evidence="10" id="KW-0449">Lipoprotein</keyword>
<dbReference type="EMBL" id="GL449658">
    <property type="protein sequence ID" value="EFN82309.1"/>
    <property type="molecule type" value="Genomic_DNA"/>
</dbReference>
<feature type="disulfide bond" evidence="8">
    <location>
        <begin position="275"/>
        <end position="287"/>
    </location>
</feature>
<keyword evidence="11" id="KW-1185">Reference proteome</keyword>
<feature type="region of interest" description="Disordered" evidence="9">
    <location>
        <begin position="186"/>
        <end position="221"/>
    </location>
</feature>
<dbReference type="OrthoDB" id="10055367at2759"/>
<dbReference type="Gene3D" id="4.10.400.10">
    <property type="entry name" value="Low-density Lipoprotein Receptor"/>
    <property type="match status" value="3"/>
</dbReference>
<dbReference type="InParanoid" id="E2BPV8"/>
<keyword evidence="5" id="KW-1133">Transmembrane helix</keyword>
<protein>
    <submittedName>
        <fullName evidence="10">Prolow-density lipoprotein receptor-related protein 1</fullName>
    </submittedName>
</protein>
<keyword evidence="7 8" id="KW-1015">Disulfide bond</keyword>
<gene>
    <name evidence="10" type="ORF">EAI_09285</name>
</gene>
<organism evidence="11">
    <name type="scientific">Harpegnathos saltator</name>
    <name type="common">Jerdon's jumping ant</name>
    <dbReference type="NCBI Taxonomy" id="610380"/>
    <lineage>
        <taxon>Eukaryota</taxon>
        <taxon>Metazoa</taxon>
        <taxon>Ecdysozoa</taxon>
        <taxon>Arthropoda</taxon>
        <taxon>Hexapoda</taxon>
        <taxon>Insecta</taxon>
        <taxon>Pterygota</taxon>
        <taxon>Neoptera</taxon>
        <taxon>Endopterygota</taxon>
        <taxon>Hymenoptera</taxon>
        <taxon>Apocrita</taxon>
        <taxon>Aculeata</taxon>
        <taxon>Formicoidea</taxon>
        <taxon>Formicidae</taxon>
        <taxon>Ponerinae</taxon>
        <taxon>Ponerini</taxon>
        <taxon>Harpegnathos</taxon>
    </lineage>
</organism>